<dbReference type="Proteomes" id="UP000325081">
    <property type="component" value="Unassembled WGS sequence"/>
</dbReference>
<protein>
    <submittedName>
        <fullName evidence="1">PHD finger protein-related</fullName>
    </submittedName>
</protein>
<name>A0A5A7PDW7_STRAF</name>
<keyword evidence="2" id="KW-1185">Reference proteome</keyword>
<evidence type="ECO:0000313" key="1">
    <source>
        <dbReference type="EMBL" id="GER30824.1"/>
    </source>
</evidence>
<organism evidence="1 2">
    <name type="scientific">Striga asiatica</name>
    <name type="common">Asiatic witchweed</name>
    <name type="synonym">Buchnera asiatica</name>
    <dbReference type="NCBI Taxonomy" id="4170"/>
    <lineage>
        <taxon>Eukaryota</taxon>
        <taxon>Viridiplantae</taxon>
        <taxon>Streptophyta</taxon>
        <taxon>Embryophyta</taxon>
        <taxon>Tracheophyta</taxon>
        <taxon>Spermatophyta</taxon>
        <taxon>Magnoliopsida</taxon>
        <taxon>eudicotyledons</taxon>
        <taxon>Gunneridae</taxon>
        <taxon>Pentapetalae</taxon>
        <taxon>asterids</taxon>
        <taxon>lamiids</taxon>
        <taxon>Lamiales</taxon>
        <taxon>Orobanchaceae</taxon>
        <taxon>Buchnereae</taxon>
        <taxon>Striga</taxon>
    </lineage>
</organism>
<sequence>MDCTLYIMPIFCSSNSNIHVLIDILDSNNCSCRSCLNNLAEDLKESCCITRDEKPSTIRNHFSQVSSCFLVMRPVPRFHVDSPLSVRNLGEKFKSRKHHLCNRIRKKITCQRQGNANCQT</sequence>
<reference evidence="2" key="1">
    <citation type="journal article" date="2019" name="Curr. Biol.">
        <title>Genome Sequence of Striga asiatica Provides Insight into the Evolution of Plant Parasitism.</title>
        <authorList>
            <person name="Yoshida S."/>
            <person name="Kim S."/>
            <person name="Wafula E.K."/>
            <person name="Tanskanen J."/>
            <person name="Kim Y.M."/>
            <person name="Honaas L."/>
            <person name="Yang Z."/>
            <person name="Spallek T."/>
            <person name="Conn C.E."/>
            <person name="Ichihashi Y."/>
            <person name="Cheong K."/>
            <person name="Cui S."/>
            <person name="Der J.P."/>
            <person name="Gundlach H."/>
            <person name="Jiao Y."/>
            <person name="Hori C."/>
            <person name="Ishida J.K."/>
            <person name="Kasahara H."/>
            <person name="Kiba T."/>
            <person name="Kim M.S."/>
            <person name="Koo N."/>
            <person name="Laohavisit A."/>
            <person name="Lee Y.H."/>
            <person name="Lumba S."/>
            <person name="McCourt P."/>
            <person name="Mortimer J.C."/>
            <person name="Mutuku J.M."/>
            <person name="Nomura T."/>
            <person name="Sasaki-Sekimoto Y."/>
            <person name="Seto Y."/>
            <person name="Wang Y."/>
            <person name="Wakatake T."/>
            <person name="Sakakibara H."/>
            <person name="Demura T."/>
            <person name="Yamaguchi S."/>
            <person name="Yoneyama K."/>
            <person name="Manabe R.I."/>
            <person name="Nelson D.C."/>
            <person name="Schulman A.H."/>
            <person name="Timko M.P."/>
            <person name="dePamphilis C.W."/>
            <person name="Choi D."/>
            <person name="Shirasu K."/>
        </authorList>
    </citation>
    <scope>NUCLEOTIDE SEQUENCE [LARGE SCALE GENOMIC DNA]</scope>
    <source>
        <strain evidence="2">cv. UVA1</strain>
    </source>
</reference>
<dbReference type="AlphaFoldDB" id="A0A5A7PDW7"/>
<accession>A0A5A7PDW7</accession>
<dbReference type="EMBL" id="BKCP01004405">
    <property type="protein sequence ID" value="GER30824.1"/>
    <property type="molecule type" value="Genomic_DNA"/>
</dbReference>
<evidence type="ECO:0000313" key="2">
    <source>
        <dbReference type="Proteomes" id="UP000325081"/>
    </source>
</evidence>
<comment type="caution">
    <text evidence="1">The sequence shown here is derived from an EMBL/GenBank/DDBJ whole genome shotgun (WGS) entry which is preliminary data.</text>
</comment>
<proteinExistence type="predicted"/>
<gene>
    <name evidence="1" type="ORF">STAS_06779</name>
</gene>